<name>A0ABU6MMW0_9BACI</name>
<evidence type="ECO:0000313" key="3">
    <source>
        <dbReference type="EMBL" id="MED1205839.1"/>
    </source>
</evidence>
<feature type="domain" description="Terminase large subunit-like ATPase" evidence="1">
    <location>
        <begin position="115"/>
        <end position="289"/>
    </location>
</feature>
<dbReference type="PANTHER" id="PTHR41287">
    <property type="match status" value="1"/>
</dbReference>
<gene>
    <name evidence="3" type="ORF">P4T90_22660</name>
</gene>
<dbReference type="InterPro" id="IPR005021">
    <property type="entry name" value="Terminase_largesu-like"/>
</dbReference>
<organism evidence="3 4">
    <name type="scientific">Heyndrickxia acidicola</name>
    <dbReference type="NCBI Taxonomy" id="209389"/>
    <lineage>
        <taxon>Bacteria</taxon>
        <taxon>Bacillati</taxon>
        <taxon>Bacillota</taxon>
        <taxon>Bacilli</taxon>
        <taxon>Bacillales</taxon>
        <taxon>Bacillaceae</taxon>
        <taxon>Heyndrickxia</taxon>
    </lineage>
</organism>
<dbReference type="InterPro" id="IPR027417">
    <property type="entry name" value="P-loop_NTPase"/>
</dbReference>
<evidence type="ECO:0000259" key="1">
    <source>
        <dbReference type="Pfam" id="PF03354"/>
    </source>
</evidence>
<dbReference type="Proteomes" id="UP001341444">
    <property type="component" value="Unassembled WGS sequence"/>
</dbReference>
<dbReference type="Gene3D" id="3.40.50.300">
    <property type="entry name" value="P-loop containing nucleotide triphosphate hydrolases"/>
    <property type="match status" value="1"/>
</dbReference>
<dbReference type="InterPro" id="IPR046462">
    <property type="entry name" value="TerL_nuclease"/>
</dbReference>
<accession>A0ABU6MMW0</accession>
<reference evidence="3 4" key="1">
    <citation type="submission" date="2023-03" db="EMBL/GenBank/DDBJ databases">
        <title>Bacillus Genome Sequencing.</title>
        <authorList>
            <person name="Dunlap C."/>
        </authorList>
    </citation>
    <scope>NUCLEOTIDE SEQUENCE [LARGE SCALE GENOMIC DNA]</scope>
    <source>
        <strain evidence="3 4">B-23453</strain>
    </source>
</reference>
<dbReference type="RefSeq" id="WP_198160163.1">
    <property type="nucleotide sequence ID" value="NZ_JARMAB010000041.1"/>
</dbReference>
<sequence>MMKLTSKPILEMNFTELTQWWEDYKKEQKSWGGILVEPYPELLTTWYAERLIDGTIPASKENIQAAKRHMFNLSRQGTEAFPWVFDEELGHRPIRFIETYCKPPEGEYDTIVLQPWQHFIIGSLFGWINPTTKERLYRQAVEIVGRKNGKTTMQSGLSIYMAGFDGEKGANVYILANAKDQANLLFNKAGEMLKSSPKVLKQFKNKRSAIEHPATFSKIESRASDSRKLDGLNTHFAIFDEINEFRDYKLIEVIKKSRGTRKQPLIMYITTCGYVLDGPLMQYLENAKECLDNIEEDTDERTFYYVAKLDDPKEADDPEMWIKANPNIGLMQFVSLVMDWKQDKKVPQSKADWLTKQFNIMSDISEMSFVDIATINKNNRVIDIETLVGREAVGGYDLGETEDFSSACLEFPLDDGSIFILSHSWIPQARYDRDNNQQRLDEWIQDGYLTVLPGAYVDYEPILEWFKEKSKIYNIRKIAYDRAKALFLNGHLEKHGFVTEQVVQGFVTLGGAVQNFKELMLDGKVVFNNNKMFRWYLNNVKLVEDRNRNWLPKKQGKNRKIDGFAASLNSHVFVIPMLIKPLGKPKVTFISVSDLRNMR</sequence>
<dbReference type="PANTHER" id="PTHR41287:SF1">
    <property type="entry name" value="PROTEIN YMFN"/>
    <property type="match status" value="1"/>
</dbReference>
<dbReference type="EMBL" id="JARMAB010000041">
    <property type="protein sequence ID" value="MED1205839.1"/>
    <property type="molecule type" value="Genomic_DNA"/>
</dbReference>
<dbReference type="Pfam" id="PF20441">
    <property type="entry name" value="TerL_nuclease"/>
    <property type="match status" value="1"/>
</dbReference>
<evidence type="ECO:0000313" key="4">
    <source>
        <dbReference type="Proteomes" id="UP001341444"/>
    </source>
</evidence>
<proteinExistence type="predicted"/>
<comment type="caution">
    <text evidence="3">The sequence shown here is derived from an EMBL/GenBank/DDBJ whole genome shotgun (WGS) entry which is preliminary data.</text>
</comment>
<evidence type="ECO:0000259" key="2">
    <source>
        <dbReference type="Pfam" id="PF20441"/>
    </source>
</evidence>
<feature type="domain" description="Terminase large subunit-like endonuclease" evidence="2">
    <location>
        <begin position="297"/>
        <end position="566"/>
    </location>
</feature>
<dbReference type="InterPro" id="IPR046461">
    <property type="entry name" value="TerL_ATPase"/>
</dbReference>
<keyword evidence="4" id="KW-1185">Reference proteome</keyword>
<protein>
    <submittedName>
        <fullName evidence="3">Terminase large subunit</fullName>
    </submittedName>
</protein>
<dbReference type="Pfam" id="PF03354">
    <property type="entry name" value="TerL_ATPase"/>
    <property type="match status" value="1"/>
</dbReference>